<accession>A0A229FWP4</accession>
<name>A0A229FWP4_9BURK</name>
<dbReference type="RefSeq" id="WP_089515288.1">
    <property type="nucleotide sequence ID" value="NZ_NJGG01000001.1"/>
</dbReference>
<evidence type="ECO:0008006" key="4">
    <source>
        <dbReference type="Google" id="ProtNLM"/>
    </source>
</evidence>
<feature type="signal peptide" evidence="1">
    <location>
        <begin position="1"/>
        <end position="20"/>
    </location>
</feature>
<dbReference type="AlphaFoldDB" id="A0A229FWP4"/>
<evidence type="ECO:0000313" key="2">
    <source>
        <dbReference type="EMBL" id="OXL16262.1"/>
    </source>
</evidence>
<dbReference type="OrthoDB" id="9131399at2"/>
<keyword evidence="3" id="KW-1185">Reference proteome</keyword>
<comment type="caution">
    <text evidence="2">The sequence shown here is derived from an EMBL/GenBank/DDBJ whole genome shotgun (WGS) entry which is preliminary data.</text>
</comment>
<dbReference type="EMBL" id="NJGG01000001">
    <property type="protein sequence ID" value="OXL16262.1"/>
    <property type="molecule type" value="Genomic_DNA"/>
</dbReference>
<gene>
    <name evidence="2" type="ORF">AOC33_04095</name>
</gene>
<sequence length="114" mass="12253">MLRKIFLILMVSLLPVQAWAGLDMSFKHQTNMTGVAAQEISHNCHQASASNEEGVKLSAQSEGNGCNSCALCVGFGFIPTHSSFNQITFTAFFNSGKTSFASRDVSALIKPPIL</sequence>
<evidence type="ECO:0000313" key="3">
    <source>
        <dbReference type="Proteomes" id="UP000215188"/>
    </source>
</evidence>
<keyword evidence="1" id="KW-0732">Signal</keyword>
<reference evidence="2 3" key="1">
    <citation type="submission" date="2017-06" db="EMBL/GenBank/DDBJ databases">
        <title>Reclassification of a Polynucleobacter cosmopolitanus strain isolated from tropical Lake Victoria as Polynucleobacter victoriensis comb. nov.</title>
        <authorList>
            <person name="Hahn M.W."/>
        </authorList>
    </citation>
    <scope>NUCLEOTIDE SEQUENCE [LARGE SCALE GENOMIC DNA]</scope>
    <source>
        <strain evidence="2 3">MWH-MoIso2</strain>
    </source>
</reference>
<organism evidence="2 3">
    <name type="scientific">Polynucleobacter cosmopolitanus</name>
    <dbReference type="NCBI Taxonomy" id="351345"/>
    <lineage>
        <taxon>Bacteria</taxon>
        <taxon>Pseudomonadati</taxon>
        <taxon>Pseudomonadota</taxon>
        <taxon>Betaproteobacteria</taxon>
        <taxon>Burkholderiales</taxon>
        <taxon>Burkholderiaceae</taxon>
        <taxon>Polynucleobacter</taxon>
    </lineage>
</organism>
<dbReference type="Proteomes" id="UP000215188">
    <property type="component" value="Unassembled WGS sequence"/>
</dbReference>
<feature type="chain" id="PRO_5013053666" description="DUF2946 domain-containing protein" evidence="1">
    <location>
        <begin position="21"/>
        <end position="114"/>
    </location>
</feature>
<protein>
    <recommendedName>
        <fullName evidence="4">DUF2946 domain-containing protein</fullName>
    </recommendedName>
</protein>
<evidence type="ECO:0000256" key="1">
    <source>
        <dbReference type="SAM" id="SignalP"/>
    </source>
</evidence>
<proteinExistence type="predicted"/>